<reference evidence="3" key="1">
    <citation type="submission" date="2022-06" db="EMBL/GenBank/DDBJ databases">
        <title>Isolation and Genomics of Futiania mangrovii gen. nov., sp. nov., a Rare and Metabolically-versatile member in the Class Alphaproteobacteria.</title>
        <authorList>
            <person name="Liu L."/>
            <person name="Huang W.-C."/>
            <person name="Pan J."/>
            <person name="Li J."/>
            <person name="Huang Y."/>
            <person name="Du H."/>
            <person name="Liu Y."/>
            <person name="Li M."/>
        </authorList>
    </citation>
    <scope>NUCLEOTIDE SEQUENCE</scope>
    <source>
        <strain evidence="3">FT118</strain>
    </source>
</reference>
<evidence type="ECO:0000256" key="1">
    <source>
        <dbReference type="SAM" id="SignalP"/>
    </source>
</evidence>
<feature type="domain" description="SH3b" evidence="2">
    <location>
        <begin position="50"/>
        <end position="113"/>
    </location>
</feature>
<evidence type="ECO:0000313" key="4">
    <source>
        <dbReference type="Proteomes" id="UP001055804"/>
    </source>
</evidence>
<dbReference type="RefSeq" id="WP_269332398.1">
    <property type="nucleotide sequence ID" value="NZ_JAMZFT010000002.1"/>
</dbReference>
<accession>A0A9J6PIQ9</accession>
<dbReference type="InterPro" id="IPR010466">
    <property type="entry name" value="DUF1058"/>
</dbReference>
<feature type="signal peptide" evidence="1">
    <location>
        <begin position="1"/>
        <end position="26"/>
    </location>
</feature>
<evidence type="ECO:0000259" key="2">
    <source>
        <dbReference type="SMART" id="SM00287"/>
    </source>
</evidence>
<organism evidence="3 4">
    <name type="scientific">Futiania mangrovi</name>
    <dbReference type="NCBI Taxonomy" id="2959716"/>
    <lineage>
        <taxon>Bacteria</taxon>
        <taxon>Pseudomonadati</taxon>
        <taxon>Pseudomonadota</taxon>
        <taxon>Alphaproteobacteria</taxon>
        <taxon>Futianiales</taxon>
        <taxon>Futianiaceae</taxon>
        <taxon>Futiania</taxon>
    </lineage>
</organism>
<dbReference type="InterPro" id="IPR003646">
    <property type="entry name" value="SH3-like_bac-type"/>
</dbReference>
<comment type="caution">
    <text evidence="3">The sequence shown here is derived from an EMBL/GenBank/DDBJ whole genome shotgun (WGS) entry which is preliminary data.</text>
</comment>
<name>A0A9J6PIQ9_9PROT</name>
<dbReference type="Gene3D" id="2.30.30.40">
    <property type="entry name" value="SH3 Domains"/>
    <property type="match status" value="1"/>
</dbReference>
<proteinExistence type="predicted"/>
<dbReference type="AlphaFoldDB" id="A0A9J6PIQ9"/>
<gene>
    <name evidence="3" type="ORF">NJQ99_08480</name>
</gene>
<protein>
    <submittedName>
        <fullName evidence="3">SH3 domain-containing protein</fullName>
    </submittedName>
</protein>
<feature type="chain" id="PRO_5039911892" evidence="1">
    <location>
        <begin position="27"/>
        <end position="181"/>
    </location>
</feature>
<dbReference type="Pfam" id="PF06347">
    <property type="entry name" value="SH3_4"/>
    <property type="match status" value="2"/>
</dbReference>
<dbReference type="EMBL" id="JAMZFT010000002">
    <property type="protein sequence ID" value="MCP1336439.1"/>
    <property type="molecule type" value="Genomic_DNA"/>
</dbReference>
<dbReference type="Proteomes" id="UP001055804">
    <property type="component" value="Unassembled WGS sequence"/>
</dbReference>
<keyword evidence="4" id="KW-1185">Reference proteome</keyword>
<evidence type="ECO:0000313" key="3">
    <source>
        <dbReference type="EMBL" id="MCP1336439.1"/>
    </source>
</evidence>
<sequence length="181" mass="19576">MRMLGRTLRLAVMTAALAIAMTGALALPIGAQTATSDGPKIGASTGLPLPRFVSVKSGEVNVRRGPGTNYPIDWVFVRAGVPVEIIAESDHWRKIRDVDGATGWVHKQLLQGDRMALILGAVNDMIDSPYGNFEVVARVEGGVIARLEACDTGWCRLRIGDVEGWLPKSVIYGVYPEETFK</sequence>
<keyword evidence="1" id="KW-0732">Signal</keyword>
<dbReference type="SMART" id="SM00287">
    <property type="entry name" value="SH3b"/>
    <property type="match status" value="1"/>
</dbReference>